<dbReference type="SUPFAM" id="SSF50969">
    <property type="entry name" value="YVTN repeat-like/Quinoprotein amine dehydrogenase"/>
    <property type="match status" value="1"/>
</dbReference>
<organism evidence="1">
    <name type="scientific">marine metagenome</name>
    <dbReference type="NCBI Taxonomy" id="408172"/>
    <lineage>
        <taxon>unclassified sequences</taxon>
        <taxon>metagenomes</taxon>
        <taxon>ecological metagenomes</taxon>
    </lineage>
</organism>
<dbReference type="PANTHER" id="PTHR40274">
    <property type="entry name" value="VIRGINIAMYCIN B LYASE"/>
    <property type="match status" value="1"/>
</dbReference>
<reference evidence="1" key="1">
    <citation type="submission" date="2018-05" db="EMBL/GenBank/DDBJ databases">
        <authorList>
            <person name="Lanie J.A."/>
            <person name="Ng W.-L."/>
            <person name="Kazmierczak K.M."/>
            <person name="Andrzejewski T.M."/>
            <person name="Davidsen T.M."/>
            <person name="Wayne K.J."/>
            <person name="Tettelin H."/>
            <person name="Glass J.I."/>
            <person name="Rusch D."/>
            <person name="Podicherti R."/>
            <person name="Tsui H.-C.T."/>
            <person name="Winkler M.E."/>
        </authorList>
    </citation>
    <scope>NUCLEOTIDE SEQUENCE</scope>
</reference>
<dbReference type="EMBL" id="UINC01021045">
    <property type="protein sequence ID" value="SVA87772.1"/>
    <property type="molecule type" value="Genomic_DNA"/>
</dbReference>
<protein>
    <recommendedName>
        <fullName evidence="2">SMP-30/Gluconolactonase/LRE-like region domain-containing protein</fullName>
    </recommendedName>
</protein>
<accession>A0A381ZG05</accession>
<evidence type="ECO:0000313" key="1">
    <source>
        <dbReference type="EMBL" id="SVA87772.1"/>
    </source>
</evidence>
<evidence type="ECO:0008006" key="2">
    <source>
        <dbReference type="Google" id="ProtNLM"/>
    </source>
</evidence>
<dbReference type="InterPro" id="IPR011044">
    <property type="entry name" value="Quino_amine_DH_bsu"/>
</dbReference>
<proteinExistence type="predicted"/>
<dbReference type="Gene3D" id="2.130.10.10">
    <property type="entry name" value="YVTN repeat-like/Quinoprotein amine dehydrogenase"/>
    <property type="match status" value="1"/>
</dbReference>
<sequence>MVENPKARPDDRSEGETDRSQIYLDNRGTFACGSNNFMYPYQAATGKVYLTTYGPEPAKFYEIDPYTGAYTMYEPGDYQMRMIAETSDGHLWTVSCYQYYLYEFDPEAGAFVNAYQWPVRGDNMVCVVDPEDRIYTVKNYRLYSFDTRTRTFQDHGLVMPEGSMYNRGQHAQFGPDGNLYSVSDGSVFRFDPRSGDIEQIVTREQISADSGPSGLTGNDHLEQLDLPWLHGTTRIALGAMDNPQGPKHFSHNMLFRCNVETGQVETYPLGQDQVQERGVFYDPVDRLHYYTVTGKEGVILQGLDWEKREVVRRIELPYVDQAGFMAPSLKPRRLWLTLQFLGRL</sequence>
<dbReference type="InterPro" id="IPR051344">
    <property type="entry name" value="Vgb"/>
</dbReference>
<gene>
    <name evidence="1" type="ORF">METZ01_LOCUS140626</name>
</gene>
<dbReference type="InterPro" id="IPR015943">
    <property type="entry name" value="WD40/YVTN_repeat-like_dom_sf"/>
</dbReference>
<dbReference type="AlphaFoldDB" id="A0A381ZG05"/>
<dbReference type="PANTHER" id="PTHR40274:SF3">
    <property type="entry name" value="VIRGINIAMYCIN B LYASE"/>
    <property type="match status" value="1"/>
</dbReference>
<feature type="non-terminal residue" evidence="1">
    <location>
        <position position="344"/>
    </location>
</feature>
<name>A0A381ZG05_9ZZZZ</name>